<comment type="caution">
    <text evidence="8">The sequence shown here is derived from an EMBL/GenBank/DDBJ whole genome shotgun (WGS) entry which is preliminary data.</text>
</comment>
<dbReference type="Proteomes" id="UP000610846">
    <property type="component" value="Unassembled WGS sequence"/>
</dbReference>
<dbReference type="InterPro" id="IPR018076">
    <property type="entry name" value="T2SS_GspF_dom"/>
</dbReference>
<feature type="transmembrane region" description="Helical" evidence="6">
    <location>
        <begin position="158"/>
        <end position="182"/>
    </location>
</feature>
<keyword evidence="5 6" id="KW-0472">Membrane</keyword>
<evidence type="ECO:0000256" key="2">
    <source>
        <dbReference type="ARBA" id="ARBA00022475"/>
    </source>
</evidence>
<gene>
    <name evidence="8" type="ORF">IF651_07420</name>
</gene>
<evidence type="ECO:0000256" key="5">
    <source>
        <dbReference type="ARBA" id="ARBA00023136"/>
    </source>
</evidence>
<dbReference type="EMBL" id="JACYHB010000004">
    <property type="protein sequence ID" value="MBD8078884.1"/>
    <property type="molecule type" value="Genomic_DNA"/>
</dbReference>
<dbReference type="RefSeq" id="WP_191828444.1">
    <property type="nucleotide sequence ID" value="NZ_JACYHB010000004.1"/>
</dbReference>
<keyword evidence="3 6" id="KW-0812">Transmembrane</keyword>
<evidence type="ECO:0000256" key="6">
    <source>
        <dbReference type="SAM" id="Phobius"/>
    </source>
</evidence>
<dbReference type="PANTHER" id="PTHR35007:SF3">
    <property type="entry name" value="POSSIBLE CONSERVED ALANINE RICH MEMBRANE PROTEIN"/>
    <property type="match status" value="1"/>
</dbReference>
<comment type="subcellular location">
    <subcellularLocation>
        <location evidence="1">Cell membrane</location>
        <topology evidence="1">Multi-pass membrane protein</topology>
    </subcellularLocation>
</comment>
<evidence type="ECO:0000313" key="8">
    <source>
        <dbReference type="EMBL" id="MBD8078884.1"/>
    </source>
</evidence>
<dbReference type="AlphaFoldDB" id="A0A927G8I9"/>
<organism evidence="8 9">
    <name type="scientific">Cellulosimicrobium arenosum</name>
    <dbReference type="NCBI Taxonomy" id="2708133"/>
    <lineage>
        <taxon>Bacteria</taxon>
        <taxon>Bacillati</taxon>
        <taxon>Actinomycetota</taxon>
        <taxon>Actinomycetes</taxon>
        <taxon>Micrococcales</taxon>
        <taxon>Promicromonosporaceae</taxon>
        <taxon>Cellulosimicrobium</taxon>
    </lineage>
</organism>
<reference evidence="8" key="1">
    <citation type="journal article" date="2018" name="Curr. Microbiol.">
        <title>Cellulosimicrobium arenosum sp. nov., Isolated from Marine Sediment Sand.</title>
        <authorList>
            <person name="Oh M."/>
            <person name="Kim J.H."/>
            <person name="Yoon J.H."/>
            <person name="Schumann P."/>
            <person name="Kim W."/>
        </authorList>
    </citation>
    <scope>NUCLEOTIDE SEQUENCE</scope>
    <source>
        <strain evidence="8">KCTC 49039</strain>
    </source>
</reference>
<accession>A0A927G8I9</accession>
<name>A0A927G8I9_9MICO</name>
<sequence length="188" mass="18864">MSAGLVVAACALVTMTPWWCVRAGAERRARFAARTGPVVAAEPEESGAVEIGVLLELLAAAVRAGSSLPRALGAVGSAIGGPDGAALGRVGAALVLGSSWDAAWTGASPRLDVVRRALRPAWLHGAAPAQSLRTAGVALRQDRVAAARTASARLGVHLVLPLGACFLPAFVLLGLLPVLLSLGAGMLG</sequence>
<evidence type="ECO:0000256" key="4">
    <source>
        <dbReference type="ARBA" id="ARBA00022989"/>
    </source>
</evidence>
<evidence type="ECO:0000259" key="7">
    <source>
        <dbReference type="Pfam" id="PF00482"/>
    </source>
</evidence>
<keyword evidence="9" id="KW-1185">Reference proteome</keyword>
<dbReference type="GO" id="GO:0005886">
    <property type="term" value="C:plasma membrane"/>
    <property type="evidence" value="ECO:0007669"/>
    <property type="project" value="UniProtKB-SubCell"/>
</dbReference>
<keyword evidence="2" id="KW-1003">Cell membrane</keyword>
<reference evidence="8" key="2">
    <citation type="submission" date="2020-09" db="EMBL/GenBank/DDBJ databases">
        <authorList>
            <person name="Yu Y."/>
        </authorList>
    </citation>
    <scope>NUCLEOTIDE SEQUENCE</scope>
    <source>
        <strain evidence="8">KCTC 49039</strain>
    </source>
</reference>
<evidence type="ECO:0000256" key="3">
    <source>
        <dbReference type="ARBA" id="ARBA00022692"/>
    </source>
</evidence>
<dbReference type="PANTHER" id="PTHR35007">
    <property type="entry name" value="INTEGRAL MEMBRANE PROTEIN-RELATED"/>
    <property type="match status" value="1"/>
</dbReference>
<evidence type="ECO:0000256" key="1">
    <source>
        <dbReference type="ARBA" id="ARBA00004651"/>
    </source>
</evidence>
<keyword evidence="4 6" id="KW-1133">Transmembrane helix</keyword>
<feature type="domain" description="Type II secretion system protein GspF" evidence="7">
    <location>
        <begin position="55"/>
        <end position="174"/>
    </location>
</feature>
<evidence type="ECO:0000313" key="9">
    <source>
        <dbReference type="Proteomes" id="UP000610846"/>
    </source>
</evidence>
<proteinExistence type="predicted"/>
<protein>
    <submittedName>
        <fullName evidence="8">Type II secretion system F family protein</fullName>
    </submittedName>
</protein>
<dbReference type="Pfam" id="PF00482">
    <property type="entry name" value="T2SSF"/>
    <property type="match status" value="1"/>
</dbReference>